<reference evidence="2 3" key="1">
    <citation type="submission" date="2024-09" db="EMBL/GenBank/DDBJ databases">
        <title>Chromosome-scale assembly of Riccia fluitans.</title>
        <authorList>
            <person name="Paukszto L."/>
            <person name="Sawicki J."/>
            <person name="Karawczyk K."/>
            <person name="Piernik-Szablinska J."/>
            <person name="Szczecinska M."/>
            <person name="Mazdziarz M."/>
        </authorList>
    </citation>
    <scope>NUCLEOTIDE SEQUENCE [LARGE SCALE GENOMIC DNA]</scope>
    <source>
        <strain evidence="2">Rf_01</strain>
        <tissue evidence="2">Aerial parts of the thallus</tissue>
    </source>
</reference>
<protein>
    <submittedName>
        <fullName evidence="2">Uncharacterized protein</fullName>
    </submittedName>
</protein>
<dbReference type="AlphaFoldDB" id="A0ABD1Z3P0"/>
<dbReference type="InterPro" id="IPR036514">
    <property type="entry name" value="SGNH_hydro_sf"/>
</dbReference>
<dbReference type="Pfam" id="PF00657">
    <property type="entry name" value="Lipase_GDSL"/>
    <property type="match status" value="1"/>
</dbReference>
<dbReference type="EMBL" id="JBHFFA010000002">
    <property type="protein sequence ID" value="KAL2642388.1"/>
    <property type="molecule type" value="Genomic_DNA"/>
</dbReference>
<keyword evidence="3" id="KW-1185">Reference proteome</keyword>
<comment type="similarity">
    <text evidence="1">Belongs to the 'GDSL' lipolytic enzyme family.</text>
</comment>
<proteinExistence type="inferred from homology"/>
<dbReference type="PANTHER" id="PTHR22835:SF588">
    <property type="entry name" value="ALPHA-L-FUCOSIDASE 3"/>
    <property type="match status" value="1"/>
</dbReference>
<accession>A0ABD1Z3P0</accession>
<organism evidence="2 3">
    <name type="scientific">Riccia fluitans</name>
    <dbReference type="NCBI Taxonomy" id="41844"/>
    <lineage>
        <taxon>Eukaryota</taxon>
        <taxon>Viridiplantae</taxon>
        <taxon>Streptophyta</taxon>
        <taxon>Embryophyta</taxon>
        <taxon>Marchantiophyta</taxon>
        <taxon>Marchantiopsida</taxon>
        <taxon>Marchantiidae</taxon>
        <taxon>Marchantiales</taxon>
        <taxon>Ricciaceae</taxon>
        <taxon>Riccia</taxon>
    </lineage>
</organism>
<dbReference type="Gene3D" id="3.40.50.1110">
    <property type="entry name" value="SGNH hydrolase"/>
    <property type="match status" value="1"/>
</dbReference>
<evidence type="ECO:0000256" key="1">
    <source>
        <dbReference type="ARBA" id="ARBA00008668"/>
    </source>
</evidence>
<comment type="caution">
    <text evidence="2">The sequence shown here is derived from an EMBL/GenBank/DDBJ whole genome shotgun (WGS) entry which is preliminary data.</text>
</comment>
<name>A0ABD1Z3P0_9MARC</name>
<sequence>MLVYSYGWALLPTSGRWSDGRILIDFWAKILGLPYVDPFVKSGTSSFSHGANFACGGGTAIDKYASSAPSSFSISLQLYQFIKFKRQVLMTHYNQDLNMEWKQHAVEENGIPG</sequence>
<dbReference type="InterPro" id="IPR001087">
    <property type="entry name" value="GDSL"/>
</dbReference>
<evidence type="ECO:0000313" key="3">
    <source>
        <dbReference type="Proteomes" id="UP001605036"/>
    </source>
</evidence>
<dbReference type="PANTHER" id="PTHR22835">
    <property type="entry name" value="ZINC FINGER FYVE DOMAIN CONTAINING PROTEIN"/>
    <property type="match status" value="1"/>
</dbReference>
<evidence type="ECO:0000313" key="2">
    <source>
        <dbReference type="EMBL" id="KAL2642388.1"/>
    </source>
</evidence>
<gene>
    <name evidence="2" type="ORF">R1flu_009975</name>
</gene>
<dbReference type="Proteomes" id="UP001605036">
    <property type="component" value="Unassembled WGS sequence"/>
</dbReference>